<proteinExistence type="predicted"/>
<dbReference type="Proteomes" id="UP000187203">
    <property type="component" value="Unassembled WGS sequence"/>
</dbReference>
<dbReference type="EMBL" id="AWUE01004085">
    <property type="protein sequence ID" value="OMP13501.1"/>
    <property type="molecule type" value="Genomic_DNA"/>
</dbReference>
<evidence type="ECO:0000313" key="2">
    <source>
        <dbReference type="Proteomes" id="UP000187203"/>
    </source>
</evidence>
<protein>
    <submittedName>
        <fullName evidence="1">Galactoside 2-alpha-L-fucosyltransferase-like protein</fullName>
    </submittedName>
</protein>
<sequence>MMNVLSAYCSSPGQAIKSAFQLEVVAVVFVFLLPNANPEFESLLSTLLTAYSDWESASATSHIETRAEKDRDVLSVSDRKSARSGERAKDQERGLYLRFDLGQKEVLQVPSSGLLQLVRRYSSVRTRYDSMFNSLLTSIALPPHSGYLSR</sequence>
<keyword evidence="2" id="KW-1185">Reference proteome</keyword>
<gene>
    <name evidence="1" type="ORF">COLO4_01547</name>
</gene>
<accession>A0A1R3L2E0</accession>
<organism evidence="1 2">
    <name type="scientific">Corchorus olitorius</name>
    <dbReference type="NCBI Taxonomy" id="93759"/>
    <lineage>
        <taxon>Eukaryota</taxon>
        <taxon>Viridiplantae</taxon>
        <taxon>Streptophyta</taxon>
        <taxon>Embryophyta</taxon>
        <taxon>Tracheophyta</taxon>
        <taxon>Spermatophyta</taxon>
        <taxon>Magnoliopsida</taxon>
        <taxon>eudicotyledons</taxon>
        <taxon>Gunneridae</taxon>
        <taxon>Pentapetalae</taxon>
        <taxon>rosids</taxon>
        <taxon>malvids</taxon>
        <taxon>Malvales</taxon>
        <taxon>Malvaceae</taxon>
        <taxon>Grewioideae</taxon>
        <taxon>Apeibeae</taxon>
        <taxon>Corchorus</taxon>
    </lineage>
</organism>
<dbReference type="AlphaFoldDB" id="A0A1R3L2E0"/>
<reference evidence="2" key="1">
    <citation type="submission" date="2013-09" db="EMBL/GenBank/DDBJ databases">
        <title>Corchorus olitorius genome sequencing.</title>
        <authorList>
            <person name="Alam M."/>
            <person name="Haque M.S."/>
            <person name="Islam M.S."/>
            <person name="Emdad E.M."/>
            <person name="Islam M.M."/>
            <person name="Ahmed B."/>
            <person name="Halim A."/>
            <person name="Hossen Q.M.M."/>
            <person name="Hossain M.Z."/>
            <person name="Ahmed R."/>
            <person name="Khan M.M."/>
            <person name="Islam R."/>
            <person name="Rashid M.M."/>
            <person name="Khan S.A."/>
            <person name="Rahman M.S."/>
            <person name="Alam M."/>
            <person name="Yahiya A.S."/>
            <person name="Khan M.S."/>
            <person name="Azam M.S."/>
            <person name="Haque T."/>
            <person name="Lashkar M.Z.H."/>
            <person name="Akhand A.I."/>
            <person name="Morshed G."/>
            <person name="Roy S."/>
            <person name="Uddin K.S."/>
            <person name="Rabeya T."/>
            <person name="Hossain A.S."/>
            <person name="Chowdhury A."/>
            <person name="Snigdha A.R."/>
            <person name="Mortoza M.S."/>
            <person name="Matin S.A."/>
            <person name="Hoque S.M.E."/>
            <person name="Islam M.K."/>
            <person name="Roy D.K."/>
            <person name="Haider R."/>
            <person name="Moosa M.M."/>
            <person name="Elias S.M."/>
            <person name="Hasan A.M."/>
            <person name="Jahan S."/>
            <person name="Shafiuddin M."/>
            <person name="Mahmood N."/>
            <person name="Shommy N.S."/>
        </authorList>
    </citation>
    <scope>NUCLEOTIDE SEQUENCE [LARGE SCALE GENOMIC DNA]</scope>
    <source>
        <strain evidence="2">cv. O-4</strain>
    </source>
</reference>
<evidence type="ECO:0000313" key="1">
    <source>
        <dbReference type="EMBL" id="OMP13501.1"/>
    </source>
</evidence>
<comment type="caution">
    <text evidence="1">The sequence shown here is derived from an EMBL/GenBank/DDBJ whole genome shotgun (WGS) entry which is preliminary data.</text>
</comment>
<name>A0A1R3L2E0_9ROSI</name>